<keyword evidence="1" id="KW-0067">ATP-binding</keyword>
<dbReference type="EMBL" id="JAYMRP010000043">
    <property type="protein sequence ID" value="MFB8777324.1"/>
    <property type="molecule type" value="Genomic_DNA"/>
</dbReference>
<sequence>MPQTEPWEYSLYVPNDPRAVPICRRTLRLILTMHGLVRLVDTAELLAAELVGNAVTHTKGPAALRVRWADGVLRIGAWDADPQPPEPPAHLPGVLEEEDGRGLALVRACSDVWGWQPLSRFGNRGKYVWCELGGGQRGVTRRAS</sequence>
<evidence type="ECO:0000313" key="2">
    <source>
        <dbReference type="Proteomes" id="UP001585080"/>
    </source>
</evidence>
<dbReference type="GO" id="GO:0005524">
    <property type="term" value="F:ATP binding"/>
    <property type="evidence" value="ECO:0007669"/>
    <property type="project" value="UniProtKB-KW"/>
</dbReference>
<protein>
    <submittedName>
        <fullName evidence="1">ATP-binding protein</fullName>
    </submittedName>
</protein>
<dbReference type="Proteomes" id="UP001585080">
    <property type="component" value="Unassembled WGS sequence"/>
</dbReference>
<dbReference type="PANTHER" id="PTHR35526">
    <property type="entry name" value="ANTI-SIGMA-F FACTOR RSBW-RELATED"/>
    <property type="match status" value="1"/>
</dbReference>
<dbReference type="InterPro" id="IPR036890">
    <property type="entry name" value="HATPase_C_sf"/>
</dbReference>
<dbReference type="Gene3D" id="3.30.565.10">
    <property type="entry name" value="Histidine kinase-like ATPase, C-terminal domain"/>
    <property type="match status" value="1"/>
</dbReference>
<comment type="caution">
    <text evidence="1">The sequence shown here is derived from an EMBL/GenBank/DDBJ whole genome shotgun (WGS) entry which is preliminary data.</text>
</comment>
<dbReference type="RefSeq" id="WP_376735804.1">
    <property type="nucleotide sequence ID" value="NZ_JAYMRP010000043.1"/>
</dbReference>
<dbReference type="InterPro" id="IPR050267">
    <property type="entry name" value="Anti-sigma-factor_SerPK"/>
</dbReference>
<organism evidence="1 2">
    <name type="scientific">Streptomyces broussonetiae</name>
    <dbReference type="NCBI Taxonomy" id="2686304"/>
    <lineage>
        <taxon>Bacteria</taxon>
        <taxon>Bacillati</taxon>
        <taxon>Actinomycetota</taxon>
        <taxon>Actinomycetes</taxon>
        <taxon>Kitasatosporales</taxon>
        <taxon>Streptomycetaceae</taxon>
        <taxon>Streptomyces</taxon>
    </lineage>
</organism>
<name>A0ABV5EKF0_9ACTN</name>
<keyword evidence="2" id="KW-1185">Reference proteome</keyword>
<keyword evidence="1" id="KW-0547">Nucleotide-binding</keyword>
<gene>
    <name evidence="1" type="ORF">VSS16_32185</name>
</gene>
<accession>A0ABV5EKF0</accession>
<dbReference type="SUPFAM" id="SSF55874">
    <property type="entry name" value="ATPase domain of HSP90 chaperone/DNA topoisomerase II/histidine kinase"/>
    <property type="match status" value="1"/>
</dbReference>
<proteinExistence type="predicted"/>
<dbReference type="PANTHER" id="PTHR35526:SF3">
    <property type="entry name" value="ANTI-SIGMA-F FACTOR RSBW"/>
    <property type="match status" value="1"/>
</dbReference>
<evidence type="ECO:0000313" key="1">
    <source>
        <dbReference type="EMBL" id="MFB8777324.1"/>
    </source>
</evidence>
<reference evidence="1 2" key="1">
    <citation type="submission" date="2024-01" db="EMBL/GenBank/DDBJ databases">
        <title>Genome mining of biosynthetic gene clusters to explore secondary metabolites of Streptomyces sp.</title>
        <authorList>
            <person name="Baig A."/>
            <person name="Ajitkumar Shintre N."/>
            <person name="Kumar H."/>
            <person name="Anbarasu A."/>
            <person name="Ramaiah S."/>
        </authorList>
    </citation>
    <scope>NUCLEOTIDE SEQUENCE [LARGE SCALE GENOMIC DNA]</scope>
    <source>
        <strain evidence="1 2">A57</strain>
    </source>
</reference>
<dbReference type="CDD" id="cd16936">
    <property type="entry name" value="HATPase_RsbW-like"/>
    <property type="match status" value="1"/>
</dbReference>